<evidence type="ECO:0000313" key="3">
    <source>
        <dbReference type="Proteomes" id="UP000583752"/>
    </source>
</evidence>
<feature type="transmembrane region" description="Helical" evidence="1">
    <location>
        <begin position="6"/>
        <end position="27"/>
    </location>
</feature>
<proteinExistence type="predicted"/>
<feature type="transmembrane region" description="Helical" evidence="1">
    <location>
        <begin position="39"/>
        <end position="63"/>
    </location>
</feature>
<reference evidence="2 3" key="1">
    <citation type="submission" date="2020-04" db="EMBL/GenBank/DDBJ databases">
        <title>Massilia sp. RP-1-19 isolated from soil.</title>
        <authorList>
            <person name="Dahal R.H."/>
        </authorList>
    </citation>
    <scope>NUCLEOTIDE SEQUENCE [LARGE SCALE GENOMIC DNA]</scope>
    <source>
        <strain evidence="2 3">RP-1-19</strain>
    </source>
</reference>
<keyword evidence="1" id="KW-0812">Transmembrane</keyword>
<dbReference type="RefSeq" id="WP_169465917.1">
    <property type="nucleotide sequence ID" value="NZ_JABBGG010000006.1"/>
</dbReference>
<organism evidence="2 3">
    <name type="scientific">Massilia polaris</name>
    <dbReference type="NCBI Taxonomy" id="2728846"/>
    <lineage>
        <taxon>Bacteria</taxon>
        <taxon>Pseudomonadati</taxon>
        <taxon>Pseudomonadota</taxon>
        <taxon>Betaproteobacteria</taxon>
        <taxon>Burkholderiales</taxon>
        <taxon>Oxalobacteraceae</taxon>
        <taxon>Telluria group</taxon>
        <taxon>Massilia</taxon>
    </lineage>
</organism>
<dbReference type="AlphaFoldDB" id="A0A848HKE0"/>
<accession>A0A848HKE0</accession>
<gene>
    <name evidence="2" type="ORF">HHL21_11505</name>
</gene>
<protein>
    <submittedName>
        <fullName evidence="2">Uncharacterized protein</fullName>
    </submittedName>
</protein>
<name>A0A848HKE0_9BURK</name>
<dbReference type="EMBL" id="JABBGG010000006">
    <property type="protein sequence ID" value="NML61694.1"/>
    <property type="molecule type" value="Genomic_DNA"/>
</dbReference>
<comment type="caution">
    <text evidence="2">The sequence shown here is derived from an EMBL/GenBank/DDBJ whole genome shotgun (WGS) entry which is preliminary data.</text>
</comment>
<evidence type="ECO:0000313" key="2">
    <source>
        <dbReference type="EMBL" id="NML61694.1"/>
    </source>
</evidence>
<sequence>MNSLAWIGIIVWGIIVSVFGLTMAGPPQAHPGAMQPQDVVFLITGGLLSCLIGMVGLMGMMGWVPGLRNEQKSCG</sequence>
<keyword evidence="1" id="KW-1133">Transmembrane helix</keyword>
<keyword evidence="3" id="KW-1185">Reference proteome</keyword>
<dbReference type="Proteomes" id="UP000583752">
    <property type="component" value="Unassembled WGS sequence"/>
</dbReference>
<keyword evidence="1" id="KW-0472">Membrane</keyword>
<evidence type="ECO:0000256" key="1">
    <source>
        <dbReference type="SAM" id="Phobius"/>
    </source>
</evidence>